<accession>A0A1D2AJ23</accession>
<dbReference type="EMBL" id="GETE01000241">
    <property type="protein sequence ID" value="JAT79199.1"/>
    <property type="molecule type" value="Transcribed_RNA"/>
</dbReference>
<proteinExistence type="inferred from homology"/>
<evidence type="ECO:0000313" key="4">
    <source>
        <dbReference type="EMBL" id="JAT79199.1"/>
    </source>
</evidence>
<name>A0A1D2AJ23_ORNBR</name>
<dbReference type="PANTHER" id="PTHR11783">
    <property type="entry name" value="SULFOTRANSFERASE SULT"/>
    <property type="match status" value="1"/>
</dbReference>
<dbReference type="Pfam" id="PF00685">
    <property type="entry name" value="Sulfotransfer_1"/>
    <property type="match status" value="2"/>
</dbReference>
<sequence length="146" mass="16930">VLFLTYEGLKKDVRGAIQNVADFLGPEYGTRLRKDPALMERIVELTSFQNVQKFMNPLMRGLADKYTQEPVECLPAWAQRSLETCGDLILKPVFGDFVRKGVVGDWKNHFNSEQTKRMNEWIEKRSAGSDVMDLWKDIRDSWKSDE</sequence>
<comment type="similarity">
    <text evidence="1">Belongs to the sulfotransferase 1 family.</text>
</comment>
<dbReference type="AlphaFoldDB" id="A0A1D2AJ23"/>
<feature type="domain" description="Sulfotransferase" evidence="3">
    <location>
        <begin position="96"/>
        <end position="128"/>
    </location>
</feature>
<keyword evidence="2 4" id="KW-0808">Transferase</keyword>
<feature type="non-terminal residue" evidence="4">
    <location>
        <position position="1"/>
    </location>
</feature>
<evidence type="ECO:0000259" key="3">
    <source>
        <dbReference type="Pfam" id="PF00685"/>
    </source>
</evidence>
<protein>
    <submittedName>
        <fullName evidence="4">Putative sulfotransferase</fullName>
    </submittedName>
</protein>
<organism evidence="4">
    <name type="scientific">Ornithodoros brasiliensis</name>
    <name type="common">Mouro tick</name>
    <dbReference type="NCBI Taxonomy" id="888526"/>
    <lineage>
        <taxon>Eukaryota</taxon>
        <taxon>Metazoa</taxon>
        <taxon>Ecdysozoa</taxon>
        <taxon>Arthropoda</taxon>
        <taxon>Chelicerata</taxon>
        <taxon>Arachnida</taxon>
        <taxon>Acari</taxon>
        <taxon>Parasitiformes</taxon>
        <taxon>Ixodida</taxon>
        <taxon>Ixodoidea</taxon>
        <taxon>Argasidae</taxon>
        <taxon>Ornithodorinae</taxon>
        <taxon>Ornithodoros</taxon>
    </lineage>
</organism>
<dbReference type="SUPFAM" id="SSF52540">
    <property type="entry name" value="P-loop containing nucleoside triphosphate hydrolases"/>
    <property type="match status" value="1"/>
</dbReference>
<evidence type="ECO:0000256" key="1">
    <source>
        <dbReference type="ARBA" id="ARBA00005771"/>
    </source>
</evidence>
<reference evidence="4" key="1">
    <citation type="submission" date="2016-07" db="EMBL/GenBank/DDBJ databases">
        <title>Salivary Glands transcriptome analysis on engorged females of Ornithodoros brasiliensis (Acari:Argasidae).</title>
        <authorList>
            <person name="Simons S.M."/>
            <person name="Carvalho E."/>
            <person name="Junqueira-de-Azevedo I."/>
            <person name="Ho P.L."/>
            <person name="Giovanni D."/>
            <person name="Mendonca R."/>
            <person name="Onofrio V."/>
            <person name="Landulfo G."/>
            <person name="Ramirez D."/>
            <person name="Barros-Battesti D."/>
        </authorList>
    </citation>
    <scope>NUCLEOTIDE SEQUENCE</scope>
    <source>
        <strain evidence="4">Female</strain>
        <tissue evidence="4">Salivary gland</tissue>
    </source>
</reference>
<evidence type="ECO:0000256" key="2">
    <source>
        <dbReference type="ARBA" id="ARBA00022679"/>
    </source>
</evidence>
<dbReference type="Gene3D" id="3.40.50.300">
    <property type="entry name" value="P-loop containing nucleotide triphosphate hydrolases"/>
    <property type="match status" value="1"/>
</dbReference>
<dbReference type="GO" id="GO:0008146">
    <property type="term" value="F:sulfotransferase activity"/>
    <property type="evidence" value="ECO:0007669"/>
    <property type="project" value="InterPro"/>
</dbReference>
<dbReference type="InterPro" id="IPR000863">
    <property type="entry name" value="Sulfotransferase_dom"/>
</dbReference>
<feature type="domain" description="Sulfotransferase" evidence="3">
    <location>
        <begin position="1"/>
        <end position="54"/>
    </location>
</feature>
<dbReference type="InterPro" id="IPR027417">
    <property type="entry name" value="P-loop_NTPase"/>
</dbReference>